<dbReference type="InterPro" id="IPR011008">
    <property type="entry name" value="Dimeric_a/b-barrel"/>
</dbReference>
<gene>
    <name evidence="2" type="ORF">Emtol_0093</name>
</gene>
<feature type="domain" description="ABM" evidence="1">
    <location>
        <begin position="16"/>
        <end position="106"/>
    </location>
</feature>
<evidence type="ECO:0000313" key="3">
    <source>
        <dbReference type="Proteomes" id="UP000002875"/>
    </source>
</evidence>
<protein>
    <submittedName>
        <fullName evidence="2">Antibiotic biosynthesis monooxygenase</fullName>
    </submittedName>
</protein>
<proteinExistence type="predicted"/>
<dbReference type="PROSITE" id="PS51725">
    <property type="entry name" value="ABM"/>
    <property type="match status" value="1"/>
</dbReference>
<dbReference type="Gene3D" id="3.30.70.100">
    <property type="match status" value="1"/>
</dbReference>
<name>A0ABM5N841_EMTOG</name>
<dbReference type="InterPro" id="IPR007138">
    <property type="entry name" value="ABM_dom"/>
</dbReference>
<evidence type="ECO:0000313" key="2">
    <source>
        <dbReference type="EMBL" id="AFK05611.1"/>
    </source>
</evidence>
<dbReference type="RefSeq" id="WP_015031136.1">
    <property type="nucleotide sequence ID" value="NC_018749.1"/>
</dbReference>
<accession>A0ABM5N841</accession>
<evidence type="ECO:0000259" key="1">
    <source>
        <dbReference type="PROSITE" id="PS51725"/>
    </source>
</evidence>
<dbReference type="SUPFAM" id="SSF54909">
    <property type="entry name" value="Dimeric alpha+beta barrel"/>
    <property type="match status" value="1"/>
</dbReference>
<keyword evidence="2" id="KW-0614">Plasmid</keyword>
<reference evidence="2 3" key="1">
    <citation type="submission" date="2011-07" db="EMBL/GenBank/DDBJ databases">
        <title>The complete genome of plasmid 2 of Emticicia oligotrophica DSM 17448.</title>
        <authorList>
            <consortium name="US DOE Joint Genome Institute (JGI-PGF)"/>
            <person name="Lucas S."/>
            <person name="Han J."/>
            <person name="Lapidus A."/>
            <person name="Bruce D."/>
            <person name="Goodwin L."/>
            <person name="Pitluck S."/>
            <person name="Peters L."/>
            <person name="Kyrpides N."/>
            <person name="Mavromatis K."/>
            <person name="Ivanova N."/>
            <person name="Ovchinnikova G."/>
            <person name="Teshima H."/>
            <person name="Detter J.C."/>
            <person name="Tapia R."/>
            <person name="Han C."/>
            <person name="Land M."/>
            <person name="Hauser L."/>
            <person name="Markowitz V."/>
            <person name="Cheng J.-F."/>
            <person name="Hugenholtz P."/>
            <person name="Woyke T."/>
            <person name="Wu D."/>
            <person name="Tindall B."/>
            <person name="Pomrenke H."/>
            <person name="Brambilla E."/>
            <person name="Klenk H.-P."/>
            <person name="Eisen J.A."/>
        </authorList>
    </citation>
    <scope>NUCLEOTIDE SEQUENCE [LARGE SCALE GENOMIC DNA]</scope>
    <source>
        <strain evidence="3">DSM 17448 / GPTSA100-15</strain>
        <plasmid evidence="2 3">pEMTOL02</plasmid>
    </source>
</reference>
<keyword evidence="2" id="KW-0503">Monooxygenase</keyword>
<sequence>MDNHEIKNSPLGAGGILELARIDIKESTNAEFEAALEIAKGVISQSKGFQRITVKKCIEQTNRYILLIEWDTLEDHTIGFRESELFKEWRALIGPFFLEPPLVQHYS</sequence>
<organism evidence="2 3">
    <name type="scientific">Emticicia oligotrophica (strain DSM 17448 / CIP 109782 / MTCC 6937 / GPTSA100-15)</name>
    <dbReference type="NCBI Taxonomy" id="929562"/>
    <lineage>
        <taxon>Bacteria</taxon>
        <taxon>Pseudomonadati</taxon>
        <taxon>Bacteroidota</taxon>
        <taxon>Cytophagia</taxon>
        <taxon>Cytophagales</taxon>
        <taxon>Leadbetterellaceae</taxon>
        <taxon>Emticicia</taxon>
    </lineage>
</organism>
<dbReference type="EMBL" id="CP002963">
    <property type="protein sequence ID" value="AFK05611.1"/>
    <property type="molecule type" value="Genomic_DNA"/>
</dbReference>
<keyword evidence="2" id="KW-0560">Oxidoreductase</keyword>
<keyword evidence="3" id="KW-1185">Reference proteome</keyword>
<dbReference type="Pfam" id="PF03992">
    <property type="entry name" value="ABM"/>
    <property type="match status" value="1"/>
</dbReference>
<geneLocation type="plasmid" evidence="2 3">
    <name>pEMTOL02</name>
</geneLocation>
<dbReference type="Proteomes" id="UP000002875">
    <property type="component" value="Plasmid pEMTOL02"/>
</dbReference>
<dbReference type="GO" id="GO:0004497">
    <property type="term" value="F:monooxygenase activity"/>
    <property type="evidence" value="ECO:0007669"/>
    <property type="project" value="UniProtKB-KW"/>
</dbReference>